<feature type="domain" description="Integrase catalytic" evidence="1">
    <location>
        <begin position="2"/>
        <end position="193"/>
    </location>
</feature>
<dbReference type="PANTHER" id="PTHR47331">
    <property type="entry name" value="PHD-TYPE DOMAIN-CONTAINING PROTEIN"/>
    <property type="match status" value="1"/>
</dbReference>
<dbReference type="InterPro" id="IPR012337">
    <property type="entry name" value="RNaseH-like_sf"/>
</dbReference>
<dbReference type="Pfam" id="PF18701">
    <property type="entry name" value="DUF5641"/>
    <property type="match status" value="1"/>
</dbReference>
<dbReference type="InterPro" id="IPR036397">
    <property type="entry name" value="RNaseH_sf"/>
</dbReference>
<evidence type="ECO:0000313" key="2">
    <source>
        <dbReference type="EnsemblMetazoa" id="AALFPA23_021798.P32279"/>
    </source>
</evidence>
<keyword evidence="3" id="KW-1185">Reference proteome</keyword>
<sequence>MAPLPPARLAHHERAFTYTGVDYFGPLLVKLGRSNVKRWVALFTCLTVRAVHLEIAYTLSTESCISCVRRFVARRGPPAEFISDNGTNFQGAERVLRYQIGQGLSATFTGIDTKWSFIPPGAPHMGGAWERLVQSVKLAMNEAYTEGKLDDEGLQTLVVEAERVVNSRPLTYLPLESEEAEALTPNHFLLLSSNGVKLASEDTAGTPCSELHRREILGKSYELIQRQLEAFWKRWLTEYLPVIRRQAKWFDEVPALQPGDLVMVVEPTKRYGWERGRVVRTITNPDGRNRRAIVKIGEKHLIRPVSRLALLDLNQFRETPEDSGPHRGETVNAEVAKLATLPPITPDALRFKVEASRQDV</sequence>
<evidence type="ECO:0000259" key="1">
    <source>
        <dbReference type="PROSITE" id="PS50994"/>
    </source>
</evidence>
<organism evidence="2 3">
    <name type="scientific">Aedes albopictus</name>
    <name type="common">Asian tiger mosquito</name>
    <name type="synonym">Stegomyia albopicta</name>
    <dbReference type="NCBI Taxonomy" id="7160"/>
    <lineage>
        <taxon>Eukaryota</taxon>
        <taxon>Metazoa</taxon>
        <taxon>Ecdysozoa</taxon>
        <taxon>Arthropoda</taxon>
        <taxon>Hexapoda</taxon>
        <taxon>Insecta</taxon>
        <taxon>Pterygota</taxon>
        <taxon>Neoptera</taxon>
        <taxon>Endopterygota</taxon>
        <taxon>Diptera</taxon>
        <taxon>Nematocera</taxon>
        <taxon>Culicoidea</taxon>
        <taxon>Culicidae</taxon>
        <taxon>Culicinae</taxon>
        <taxon>Aedini</taxon>
        <taxon>Aedes</taxon>
        <taxon>Stegomyia</taxon>
    </lineage>
</organism>
<dbReference type="RefSeq" id="XP_062714165.1">
    <property type="nucleotide sequence ID" value="XM_062858181.1"/>
</dbReference>
<dbReference type="GeneID" id="134290949"/>
<accession>A0ABM1ZUM1</accession>
<evidence type="ECO:0000313" key="3">
    <source>
        <dbReference type="Proteomes" id="UP000069940"/>
    </source>
</evidence>
<dbReference type="SUPFAM" id="SSF53098">
    <property type="entry name" value="Ribonuclease H-like"/>
    <property type="match status" value="1"/>
</dbReference>
<dbReference type="Gene3D" id="3.30.420.10">
    <property type="entry name" value="Ribonuclease H-like superfamily/Ribonuclease H"/>
    <property type="match status" value="1"/>
</dbReference>
<proteinExistence type="predicted"/>
<dbReference type="Proteomes" id="UP000069940">
    <property type="component" value="Unassembled WGS sequence"/>
</dbReference>
<reference evidence="2" key="2">
    <citation type="submission" date="2025-05" db="UniProtKB">
        <authorList>
            <consortium name="EnsemblMetazoa"/>
        </authorList>
    </citation>
    <scope>IDENTIFICATION</scope>
    <source>
        <strain evidence="2">Foshan</strain>
    </source>
</reference>
<reference evidence="3" key="1">
    <citation type="journal article" date="2015" name="Proc. Natl. Acad. Sci. U.S.A.">
        <title>Genome sequence of the Asian Tiger mosquito, Aedes albopictus, reveals insights into its biology, genetics, and evolution.</title>
        <authorList>
            <person name="Chen X.G."/>
            <person name="Jiang X."/>
            <person name="Gu J."/>
            <person name="Xu M."/>
            <person name="Wu Y."/>
            <person name="Deng Y."/>
            <person name="Zhang C."/>
            <person name="Bonizzoni M."/>
            <person name="Dermauw W."/>
            <person name="Vontas J."/>
            <person name="Armbruster P."/>
            <person name="Huang X."/>
            <person name="Yang Y."/>
            <person name="Zhang H."/>
            <person name="He W."/>
            <person name="Peng H."/>
            <person name="Liu Y."/>
            <person name="Wu K."/>
            <person name="Chen J."/>
            <person name="Lirakis M."/>
            <person name="Topalis P."/>
            <person name="Van Leeuwen T."/>
            <person name="Hall A.B."/>
            <person name="Jiang X."/>
            <person name="Thorpe C."/>
            <person name="Mueller R.L."/>
            <person name="Sun C."/>
            <person name="Waterhouse R.M."/>
            <person name="Yan G."/>
            <person name="Tu Z.J."/>
            <person name="Fang X."/>
            <person name="James A.A."/>
        </authorList>
    </citation>
    <scope>NUCLEOTIDE SEQUENCE [LARGE SCALE GENOMIC DNA]</scope>
    <source>
        <strain evidence="3">Foshan</strain>
    </source>
</reference>
<protein>
    <recommendedName>
        <fullName evidence="1">Integrase catalytic domain-containing protein</fullName>
    </recommendedName>
</protein>
<dbReference type="InterPro" id="IPR001584">
    <property type="entry name" value="Integrase_cat-core"/>
</dbReference>
<dbReference type="InterPro" id="IPR040676">
    <property type="entry name" value="DUF5641"/>
</dbReference>
<name>A0ABM1ZUM1_AEDAL</name>
<dbReference type="EnsemblMetazoa" id="AALFPA23_021798.R32279">
    <property type="protein sequence ID" value="AALFPA23_021798.P32279"/>
    <property type="gene ID" value="AALFPA23_021798"/>
</dbReference>
<dbReference type="PROSITE" id="PS50994">
    <property type="entry name" value="INTEGRASE"/>
    <property type="match status" value="1"/>
</dbReference>